<dbReference type="EMBL" id="JADWDC010000040">
    <property type="protein sequence ID" value="MCC0178306.1"/>
    <property type="molecule type" value="Genomic_DNA"/>
</dbReference>
<proteinExistence type="inferred from homology"/>
<dbReference type="PANTHER" id="PTHR43108:SF8">
    <property type="entry name" value="SD21168P"/>
    <property type="match status" value="1"/>
</dbReference>
<evidence type="ECO:0000256" key="1">
    <source>
        <dbReference type="ARBA" id="ARBA00008779"/>
    </source>
</evidence>
<evidence type="ECO:0000259" key="7">
    <source>
        <dbReference type="Pfam" id="PF00884"/>
    </source>
</evidence>
<feature type="chain" id="PRO_5038052341" evidence="6">
    <location>
        <begin position="23"/>
        <end position="477"/>
    </location>
</feature>
<dbReference type="Gene3D" id="3.40.720.10">
    <property type="entry name" value="Alkaline Phosphatase, subunit A"/>
    <property type="match status" value="1"/>
</dbReference>
<comment type="similarity">
    <text evidence="1">Belongs to the sulfatase family.</text>
</comment>
<evidence type="ECO:0000256" key="4">
    <source>
        <dbReference type="ARBA" id="ARBA00023180"/>
    </source>
</evidence>
<organism evidence="8 9">
    <name type="scientific">Waterburya agarophytonicola KI4</name>
    <dbReference type="NCBI Taxonomy" id="2874699"/>
    <lineage>
        <taxon>Bacteria</taxon>
        <taxon>Bacillati</taxon>
        <taxon>Cyanobacteriota</taxon>
        <taxon>Cyanophyceae</taxon>
        <taxon>Pleurocapsales</taxon>
        <taxon>Hyellaceae</taxon>
        <taxon>Waterburya</taxon>
        <taxon>Waterburya agarophytonicola</taxon>
    </lineage>
</organism>
<keyword evidence="3" id="KW-0378">Hydrolase</keyword>
<feature type="modified residue" description="3-oxoalanine (Cys)" evidence="5">
    <location>
        <position position="68"/>
    </location>
</feature>
<evidence type="ECO:0000313" key="9">
    <source>
        <dbReference type="Proteomes" id="UP000729733"/>
    </source>
</evidence>
<dbReference type="AlphaFoldDB" id="A0A964BU71"/>
<keyword evidence="2 6" id="KW-0732">Signal</keyword>
<dbReference type="SUPFAM" id="SSF53649">
    <property type="entry name" value="Alkaline phosphatase-like"/>
    <property type="match status" value="1"/>
</dbReference>
<evidence type="ECO:0000256" key="6">
    <source>
        <dbReference type="SAM" id="SignalP"/>
    </source>
</evidence>
<name>A0A964BU71_9CYAN</name>
<dbReference type="InterPro" id="IPR024607">
    <property type="entry name" value="Sulfatase_CS"/>
</dbReference>
<comment type="caution">
    <text evidence="8">The sequence shown here is derived from an EMBL/GenBank/DDBJ whole genome shotgun (WGS) entry which is preliminary data.</text>
</comment>
<dbReference type="RefSeq" id="WP_229641371.1">
    <property type="nucleotide sequence ID" value="NZ_JADWDC010000040.1"/>
</dbReference>
<dbReference type="GO" id="GO:0030203">
    <property type="term" value="P:glycosaminoglycan metabolic process"/>
    <property type="evidence" value="ECO:0007669"/>
    <property type="project" value="InterPro"/>
</dbReference>
<evidence type="ECO:0000313" key="8">
    <source>
        <dbReference type="EMBL" id="MCC0178306.1"/>
    </source>
</evidence>
<dbReference type="Pfam" id="PF00884">
    <property type="entry name" value="Sulfatase"/>
    <property type="match status" value="1"/>
</dbReference>
<comment type="PTM">
    <text evidence="5">The conversion to 3-oxoalanine (also known as C-formylglycine, FGly), of a serine or cysteine residue in prokaryotes and of a cysteine residue in eukaryotes, is critical for catalytic activity.</text>
</comment>
<evidence type="ECO:0000256" key="5">
    <source>
        <dbReference type="PIRSR" id="PIRSR036666-50"/>
    </source>
</evidence>
<gene>
    <name evidence="8" type="ORF">I4641_15095</name>
</gene>
<dbReference type="PIRSF" id="PIRSF036666">
    <property type="entry name" value="G6S"/>
    <property type="match status" value="1"/>
</dbReference>
<dbReference type="InterPro" id="IPR017850">
    <property type="entry name" value="Alkaline_phosphatase_core_sf"/>
</dbReference>
<dbReference type="GO" id="GO:0008449">
    <property type="term" value="F:N-acetylglucosamine-6-sulfatase activity"/>
    <property type="evidence" value="ECO:0007669"/>
    <property type="project" value="InterPro"/>
</dbReference>
<accession>A0A964BU71</accession>
<evidence type="ECO:0000256" key="3">
    <source>
        <dbReference type="ARBA" id="ARBA00022801"/>
    </source>
</evidence>
<dbReference type="PANTHER" id="PTHR43108">
    <property type="entry name" value="N-ACETYLGLUCOSAMINE-6-SULFATASE FAMILY MEMBER"/>
    <property type="match status" value="1"/>
</dbReference>
<protein>
    <submittedName>
        <fullName evidence="8">Sulfatase</fullName>
    </submittedName>
</protein>
<keyword evidence="4" id="KW-0325">Glycoprotein</keyword>
<dbReference type="PROSITE" id="PS00523">
    <property type="entry name" value="SULFATASE_1"/>
    <property type="match status" value="1"/>
</dbReference>
<dbReference type="InterPro" id="IPR000917">
    <property type="entry name" value="Sulfatase_N"/>
</dbReference>
<dbReference type="Proteomes" id="UP000729733">
    <property type="component" value="Unassembled WGS sequence"/>
</dbReference>
<feature type="signal peptide" evidence="6">
    <location>
        <begin position="1"/>
        <end position="22"/>
    </location>
</feature>
<evidence type="ECO:0000256" key="2">
    <source>
        <dbReference type="ARBA" id="ARBA00022729"/>
    </source>
</evidence>
<keyword evidence="9" id="KW-1185">Reference proteome</keyword>
<dbReference type="CDD" id="cd16147">
    <property type="entry name" value="G6S"/>
    <property type="match status" value="1"/>
</dbReference>
<dbReference type="InterPro" id="IPR012251">
    <property type="entry name" value="GlcNAc_6-SO4ase"/>
</dbReference>
<feature type="domain" description="Sulfatase N-terminal" evidence="7">
    <location>
        <begin position="26"/>
        <end position="359"/>
    </location>
</feature>
<reference evidence="8" key="1">
    <citation type="journal article" date="2021" name="Antonie Van Leeuwenhoek">
        <title>Draft genome and description of Waterburya agarophytonicola gen. nov. sp. nov. (Pleurocapsales, Cyanobacteria): a seaweed symbiont.</title>
        <authorList>
            <person name="Bonthond G."/>
            <person name="Shalygin S."/>
            <person name="Bayer T."/>
            <person name="Weinberger F."/>
        </authorList>
    </citation>
    <scope>NUCLEOTIDE SEQUENCE</scope>
    <source>
        <strain evidence="8">KI4</strain>
    </source>
</reference>
<sequence>MIFSLMGLIIMALAIKGNLAKAQATPNILFILTDDLDAAAVEYMPQVKSLIADQGISFSNYFVNISLCCPSRASILRGQYAHNTGVFTNNKADGSFIYLYQQGLEKSTIATWLKDRDYLTAFMGKYLNGYPRHAPEDYVPPGWDEWYSPIYDSGYVGYNYRLNENGKLVRYGRRPKDYSTDVYTEKARQFIDRAAQANQPFFAYVSYFAPHQPAIPAPRHSKLFKDKQAPRTASFNEADVRDKPTYIRHLPLLNSEAQAEIDQLYQRRLKSLQAVDEGVASLIATLKANGQLDNTYIVFSSDNGFRLGQHRLPPAKETAYEEDIHLPLYIRGPGVAAGRVIKDIVSNVDLAPTFAELAEIKTPKFVDGRSLVGLMRSQFRLPWRQVFLLEHRRDKPAALIPSYTGLRTKNCTYVKYGNGEQELYNVVQDPQQLENIASRAARIIKQYSQRLAKLRKCKRDKCRQLELEPLPDCNQAL</sequence>